<evidence type="ECO:0000313" key="5">
    <source>
        <dbReference type="Proteomes" id="UP001159363"/>
    </source>
</evidence>
<accession>A0ABQ9HR48</accession>
<dbReference type="EMBL" id="JARBHB010000004">
    <property type="protein sequence ID" value="KAJ8886846.1"/>
    <property type="molecule type" value="Genomic_DNA"/>
</dbReference>
<keyword evidence="2" id="KW-1133">Transmembrane helix</keyword>
<name>A0ABQ9HR48_9NEOP</name>
<dbReference type="Pfam" id="PF04937">
    <property type="entry name" value="DUF659"/>
    <property type="match status" value="1"/>
</dbReference>
<sequence length="242" mass="27083">MSDGWTDIKGNLLLNFVFVTPAPVFLTAIETKTKSHTAQYMAEVIDTVGSEKVHGVVADHAANMKLRNNALDDDVFWTKVSGIVKLLKPVTDAITKLETDTPISVKLHQHLKKLNLEETVHQSPLNRHEEELINIFRQRKEFCFHPVQHAACLLDSKQKGSMLIEEETSVAIQTISDIAETITDVDAIVVLGNLAEYKAENKSPCMRRLHQDYAPEPEVFKTDVTSDVKTSASESDTDTDER</sequence>
<comment type="caution">
    <text evidence="4">The sequence shown here is derived from an EMBL/GenBank/DDBJ whole genome shotgun (WGS) entry which is preliminary data.</text>
</comment>
<evidence type="ECO:0000259" key="3">
    <source>
        <dbReference type="Pfam" id="PF04937"/>
    </source>
</evidence>
<organism evidence="4 5">
    <name type="scientific">Dryococelus australis</name>
    <dbReference type="NCBI Taxonomy" id="614101"/>
    <lineage>
        <taxon>Eukaryota</taxon>
        <taxon>Metazoa</taxon>
        <taxon>Ecdysozoa</taxon>
        <taxon>Arthropoda</taxon>
        <taxon>Hexapoda</taxon>
        <taxon>Insecta</taxon>
        <taxon>Pterygota</taxon>
        <taxon>Neoptera</taxon>
        <taxon>Polyneoptera</taxon>
        <taxon>Phasmatodea</taxon>
        <taxon>Verophasmatodea</taxon>
        <taxon>Anareolatae</taxon>
        <taxon>Phasmatidae</taxon>
        <taxon>Eurycanthinae</taxon>
        <taxon>Dryococelus</taxon>
    </lineage>
</organism>
<evidence type="ECO:0000256" key="1">
    <source>
        <dbReference type="SAM" id="MobiDB-lite"/>
    </source>
</evidence>
<keyword evidence="5" id="KW-1185">Reference proteome</keyword>
<keyword evidence="2" id="KW-0472">Membrane</keyword>
<feature type="compositionally biased region" description="Basic and acidic residues" evidence="1">
    <location>
        <begin position="214"/>
        <end position="226"/>
    </location>
</feature>
<feature type="domain" description="DUF659" evidence="3">
    <location>
        <begin position="1"/>
        <end position="79"/>
    </location>
</feature>
<feature type="transmembrane region" description="Helical" evidence="2">
    <location>
        <begin position="12"/>
        <end position="29"/>
    </location>
</feature>
<keyword evidence="2" id="KW-0812">Transmembrane</keyword>
<gene>
    <name evidence="4" type="ORF">PR048_013058</name>
</gene>
<feature type="region of interest" description="Disordered" evidence="1">
    <location>
        <begin position="214"/>
        <end position="242"/>
    </location>
</feature>
<evidence type="ECO:0000256" key="2">
    <source>
        <dbReference type="SAM" id="Phobius"/>
    </source>
</evidence>
<proteinExistence type="predicted"/>
<dbReference type="Proteomes" id="UP001159363">
    <property type="component" value="Chromosome X"/>
</dbReference>
<dbReference type="InterPro" id="IPR007021">
    <property type="entry name" value="DUF659"/>
</dbReference>
<protein>
    <recommendedName>
        <fullName evidence="3">DUF659 domain-containing protein</fullName>
    </recommendedName>
</protein>
<reference evidence="4 5" key="1">
    <citation type="submission" date="2023-02" db="EMBL/GenBank/DDBJ databases">
        <title>LHISI_Scaffold_Assembly.</title>
        <authorList>
            <person name="Stuart O.P."/>
            <person name="Cleave R."/>
            <person name="Magrath M.J.L."/>
            <person name="Mikheyev A.S."/>
        </authorList>
    </citation>
    <scope>NUCLEOTIDE SEQUENCE [LARGE SCALE GENOMIC DNA]</scope>
    <source>
        <strain evidence="4">Daus_M_001</strain>
        <tissue evidence="4">Leg muscle</tissue>
    </source>
</reference>
<evidence type="ECO:0000313" key="4">
    <source>
        <dbReference type="EMBL" id="KAJ8886846.1"/>
    </source>
</evidence>